<evidence type="ECO:0000313" key="7">
    <source>
        <dbReference type="EMBL" id="OAE48391.1"/>
    </source>
</evidence>
<dbReference type="Gene3D" id="3.90.1150.10">
    <property type="entry name" value="Aspartate Aminotransferase, domain 1"/>
    <property type="match status" value="1"/>
</dbReference>
<dbReference type="EMBL" id="LXPS01000006">
    <property type="protein sequence ID" value="OAE48391.1"/>
    <property type="molecule type" value="Genomic_DNA"/>
</dbReference>
<dbReference type="SMART" id="SM00345">
    <property type="entry name" value="HTH_GNTR"/>
    <property type="match status" value="1"/>
</dbReference>
<sequence length="450" mass="48935">MRLKSPWKPRLNGSEGNPSTRLLEALSEDILAGILAGGERLPPHRELAWTLGLGVGTVTKAYAVLERRGLARSIKGRGTFVATLQAQSQATIDFSVNTIPPMLSDRLLARTLSTVSRKIDTQHVQLRPPLAGHDAHRRIFGKWLESLGIFVEPNRIMLTGSGQQALWLAFDTLCGGRGLIITERLSYPGAVALARHRGHPIAGVEIDAEGMIPHDLARVLDDANNQGGRRLVYTTPSLQNPTTATMSLSRRQEIIEICHQRDVLIVEDGVYTLGHNPDYPPLVTLAPEAVFHVTSLSKTLTSGLRLGVLVLPEKWVASAEEALQIIPLAASPLDYSLLEEWFSSGVVEATRTSLRAEASRRAHLAASLFSHREIVTNPAAFHAWVPMPHAQAEAFVSSAEMMGVIITPPDAMRANRQDELTGIRLCLGGPSFDELSRGLSVLAKFQSGSV</sequence>
<dbReference type="InterPro" id="IPR051446">
    <property type="entry name" value="HTH_trans_reg/aminotransferase"/>
</dbReference>
<dbReference type="SUPFAM" id="SSF46785">
    <property type="entry name" value="Winged helix' DNA-binding domain"/>
    <property type="match status" value="1"/>
</dbReference>
<dbReference type="PANTHER" id="PTHR46577:SF1">
    <property type="entry name" value="HTH-TYPE TRANSCRIPTIONAL REGULATORY PROTEIN GABR"/>
    <property type="match status" value="1"/>
</dbReference>
<dbReference type="InterPro" id="IPR015421">
    <property type="entry name" value="PyrdxlP-dep_Trfase_major"/>
</dbReference>
<evidence type="ECO:0000256" key="2">
    <source>
        <dbReference type="ARBA" id="ARBA00022898"/>
    </source>
</evidence>
<dbReference type="CDD" id="cd07377">
    <property type="entry name" value="WHTH_GntR"/>
    <property type="match status" value="1"/>
</dbReference>
<reference evidence="7 8" key="1">
    <citation type="submission" date="2016-05" db="EMBL/GenBank/DDBJ databases">
        <authorList>
            <person name="Lavstsen T."/>
            <person name="Jespersen J.S."/>
        </authorList>
    </citation>
    <scope>NUCLEOTIDE SEQUENCE [LARGE SCALE GENOMIC DNA]</scope>
    <source>
        <strain evidence="7 8">KCJ1736</strain>
    </source>
</reference>
<dbReference type="Gene3D" id="3.40.640.10">
    <property type="entry name" value="Type I PLP-dependent aspartate aminotransferase-like (Major domain)"/>
    <property type="match status" value="1"/>
</dbReference>
<keyword evidence="2" id="KW-0663">Pyridoxal phosphate</keyword>
<dbReference type="Pfam" id="PF00392">
    <property type="entry name" value="GntR"/>
    <property type="match status" value="1"/>
</dbReference>
<evidence type="ECO:0000259" key="6">
    <source>
        <dbReference type="PROSITE" id="PS50949"/>
    </source>
</evidence>
<comment type="caution">
    <text evidence="7">The sequence shown here is derived from an EMBL/GenBank/DDBJ whole genome shotgun (WGS) entry which is preliminary data.</text>
</comment>
<keyword evidence="4" id="KW-0238">DNA-binding</keyword>
<dbReference type="RefSeq" id="WP_063947892.1">
    <property type="nucleotide sequence ID" value="NZ_LXPS01000006.1"/>
</dbReference>
<accession>A0A176XFJ5</accession>
<keyword evidence="5" id="KW-0804">Transcription</keyword>
<dbReference type="GO" id="GO:0008483">
    <property type="term" value="F:transaminase activity"/>
    <property type="evidence" value="ECO:0007669"/>
    <property type="project" value="UniProtKB-KW"/>
</dbReference>
<gene>
    <name evidence="7" type="ORF">A7J57_22165</name>
</gene>
<proteinExistence type="inferred from homology"/>
<dbReference type="InterPro" id="IPR000524">
    <property type="entry name" value="Tscrpt_reg_HTH_GntR"/>
</dbReference>
<dbReference type="InterPro" id="IPR004839">
    <property type="entry name" value="Aminotransferase_I/II_large"/>
</dbReference>
<organism evidence="7 8">
    <name type="scientific">Agrobacterium tumefaciens</name>
    <dbReference type="NCBI Taxonomy" id="358"/>
    <lineage>
        <taxon>Bacteria</taxon>
        <taxon>Pseudomonadati</taxon>
        <taxon>Pseudomonadota</taxon>
        <taxon>Alphaproteobacteria</taxon>
        <taxon>Hyphomicrobiales</taxon>
        <taxon>Rhizobiaceae</taxon>
        <taxon>Rhizobium/Agrobacterium group</taxon>
        <taxon>Agrobacterium</taxon>
        <taxon>Agrobacterium tumefaciens complex</taxon>
    </lineage>
</organism>
<dbReference type="GO" id="GO:0003677">
    <property type="term" value="F:DNA binding"/>
    <property type="evidence" value="ECO:0007669"/>
    <property type="project" value="UniProtKB-KW"/>
</dbReference>
<keyword evidence="7" id="KW-0808">Transferase</keyword>
<name>A0A176XFJ5_AGRTU</name>
<keyword evidence="7" id="KW-0032">Aminotransferase</keyword>
<dbReference type="Proteomes" id="UP000077098">
    <property type="component" value="Unassembled WGS sequence"/>
</dbReference>
<protein>
    <submittedName>
        <fullName evidence="7">Aspartate aminotransferase</fullName>
    </submittedName>
</protein>
<comment type="similarity">
    <text evidence="1">In the C-terminal section; belongs to the class-I pyridoxal-phosphate-dependent aminotransferase family.</text>
</comment>
<evidence type="ECO:0000256" key="1">
    <source>
        <dbReference type="ARBA" id="ARBA00005384"/>
    </source>
</evidence>
<dbReference type="PANTHER" id="PTHR46577">
    <property type="entry name" value="HTH-TYPE TRANSCRIPTIONAL REGULATORY PROTEIN GABR"/>
    <property type="match status" value="1"/>
</dbReference>
<feature type="domain" description="HTH gntR-type" evidence="6">
    <location>
        <begin position="16"/>
        <end position="84"/>
    </location>
</feature>
<dbReference type="InterPro" id="IPR015422">
    <property type="entry name" value="PyrdxlP-dep_Trfase_small"/>
</dbReference>
<dbReference type="AlphaFoldDB" id="A0A176XFJ5"/>
<evidence type="ECO:0000256" key="5">
    <source>
        <dbReference type="ARBA" id="ARBA00023163"/>
    </source>
</evidence>
<dbReference type="SUPFAM" id="SSF53383">
    <property type="entry name" value="PLP-dependent transferases"/>
    <property type="match status" value="1"/>
</dbReference>
<evidence type="ECO:0000313" key="8">
    <source>
        <dbReference type="Proteomes" id="UP000077098"/>
    </source>
</evidence>
<dbReference type="GO" id="GO:0030170">
    <property type="term" value="F:pyridoxal phosphate binding"/>
    <property type="evidence" value="ECO:0007669"/>
    <property type="project" value="InterPro"/>
</dbReference>
<keyword evidence="3" id="KW-0805">Transcription regulation</keyword>
<dbReference type="InterPro" id="IPR015424">
    <property type="entry name" value="PyrdxlP-dep_Trfase"/>
</dbReference>
<dbReference type="GO" id="GO:0003700">
    <property type="term" value="F:DNA-binding transcription factor activity"/>
    <property type="evidence" value="ECO:0007669"/>
    <property type="project" value="InterPro"/>
</dbReference>
<evidence type="ECO:0000256" key="4">
    <source>
        <dbReference type="ARBA" id="ARBA00023125"/>
    </source>
</evidence>
<dbReference type="Gene3D" id="1.10.10.10">
    <property type="entry name" value="Winged helix-like DNA-binding domain superfamily/Winged helix DNA-binding domain"/>
    <property type="match status" value="1"/>
</dbReference>
<evidence type="ECO:0000256" key="3">
    <source>
        <dbReference type="ARBA" id="ARBA00023015"/>
    </source>
</evidence>
<dbReference type="Pfam" id="PF00155">
    <property type="entry name" value="Aminotran_1_2"/>
    <property type="match status" value="1"/>
</dbReference>
<dbReference type="InterPro" id="IPR036388">
    <property type="entry name" value="WH-like_DNA-bd_sf"/>
</dbReference>
<dbReference type="CDD" id="cd00609">
    <property type="entry name" value="AAT_like"/>
    <property type="match status" value="1"/>
</dbReference>
<dbReference type="PROSITE" id="PS50949">
    <property type="entry name" value="HTH_GNTR"/>
    <property type="match status" value="1"/>
</dbReference>
<dbReference type="InterPro" id="IPR036390">
    <property type="entry name" value="WH_DNA-bd_sf"/>
</dbReference>